<feature type="compositionally biased region" description="Polar residues" evidence="1">
    <location>
        <begin position="695"/>
        <end position="704"/>
    </location>
</feature>
<name>A0A9W7BJS2_9STRA</name>
<comment type="caution">
    <text evidence="3">The sequence shown here is derived from an EMBL/GenBank/DDBJ whole genome shotgun (WGS) entry which is preliminary data.</text>
</comment>
<feature type="transmembrane region" description="Helical" evidence="2">
    <location>
        <begin position="165"/>
        <end position="182"/>
    </location>
</feature>
<feature type="region of interest" description="Disordered" evidence="1">
    <location>
        <begin position="642"/>
        <end position="670"/>
    </location>
</feature>
<feature type="region of interest" description="Disordered" evidence="1">
    <location>
        <begin position="684"/>
        <end position="708"/>
    </location>
</feature>
<feature type="transmembrane region" description="Helical" evidence="2">
    <location>
        <begin position="961"/>
        <end position="985"/>
    </location>
</feature>
<feature type="compositionally biased region" description="Basic and acidic residues" evidence="1">
    <location>
        <begin position="1181"/>
        <end position="1194"/>
    </location>
</feature>
<dbReference type="PANTHER" id="PTHR34211">
    <property type="entry name" value="CALCINEURIN-LIKE METALLO-PHOSPHOESTERASE SUPERFAMILY PROTEIN"/>
    <property type="match status" value="1"/>
</dbReference>
<organism evidence="3 4">
    <name type="scientific">Triparma strigata</name>
    <dbReference type="NCBI Taxonomy" id="1606541"/>
    <lineage>
        <taxon>Eukaryota</taxon>
        <taxon>Sar</taxon>
        <taxon>Stramenopiles</taxon>
        <taxon>Ochrophyta</taxon>
        <taxon>Bolidophyceae</taxon>
        <taxon>Parmales</taxon>
        <taxon>Triparmaceae</taxon>
        <taxon>Triparma</taxon>
    </lineage>
</organism>
<feature type="region of interest" description="Disordered" evidence="1">
    <location>
        <begin position="15"/>
        <end position="36"/>
    </location>
</feature>
<proteinExistence type="predicted"/>
<feature type="region of interest" description="Disordered" evidence="1">
    <location>
        <begin position="340"/>
        <end position="369"/>
    </location>
</feature>
<evidence type="ECO:0000256" key="1">
    <source>
        <dbReference type="SAM" id="MobiDB-lite"/>
    </source>
</evidence>
<feature type="transmembrane region" description="Helical" evidence="2">
    <location>
        <begin position="862"/>
        <end position="884"/>
    </location>
</feature>
<feature type="region of interest" description="Disordered" evidence="1">
    <location>
        <begin position="244"/>
        <end position="269"/>
    </location>
</feature>
<evidence type="ECO:0000256" key="2">
    <source>
        <dbReference type="SAM" id="Phobius"/>
    </source>
</evidence>
<keyword evidence="4" id="KW-1185">Reference proteome</keyword>
<keyword evidence="2" id="KW-0812">Transmembrane</keyword>
<feature type="compositionally biased region" description="Basic and acidic residues" evidence="1">
    <location>
        <begin position="1123"/>
        <end position="1136"/>
    </location>
</feature>
<dbReference type="Proteomes" id="UP001165085">
    <property type="component" value="Unassembled WGS sequence"/>
</dbReference>
<feature type="region of interest" description="Disordered" evidence="1">
    <location>
        <begin position="1120"/>
        <end position="1140"/>
    </location>
</feature>
<feature type="transmembrane region" description="Helical" evidence="2">
    <location>
        <begin position="1025"/>
        <end position="1054"/>
    </location>
</feature>
<evidence type="ECO:0000313" key="4">
    <source>
        <dbReference type="Proteomes" id="UP001165085"/>
    </source>
</evidence>
<gene>
    <name evidence="3" type="ORF">TrST_g12971</name>
</gene>
<evidence type="ECO:0000313" key="3">
    <source>
        <dbReference type="EMBL" id="GMH89190.1"/>
    </source>
</evidence>
<feature type="transmembrane region" description="Helical" evidence="2">
    <location>
        <begin position="781"/>
        <end position="804"/>
    </location>
</feature>
<feature type="transmembrane region" description="Helical" evidence="2">
    <location>
        <begin position="37"/>
        <end position="55"/>
    </location>
</feature>
<dbReference type="Gene3D" id="3.60.21.10">
    <property type="match status" value="1"/>
</dbReference>
<feature type="compositionally biased region" description="Low complexity" evidence="1">
    <location>
        <begin position="653"/>
        <end position="670"/>
    </location>
</feature>
<reference evidence="4" key="1">
    <citation type="journal article" date="2023" name="Commun. Biol.">
        <title>Genome analysis of Parmales, the sister group of diatoms, reveals the evolutionary specialization of diatoms from phago-mixotrophs to photoautotrophs.</title>
        <authorList>
            <person name="Ban H."/>
            <person name="Sato S."/>
            <person name="Yoshikawa S."/>
            <person name="Yamada K."/>
            <person name="Nakamura Y."/>
            <person name="Ichinomiya M."/>
            <person name="Sato N."/>
            <person name="Blanc-Mathieu R."/>
            <person name="Endo H."/>
            <person name="Kuwata A."/>
            <person name="Ogata H."/>
        </authorList>
    </citation>
    <scope>NUCLEOTIDE SEQUENCE [LARGE SCALE GENOMIC DNA]</scope>
    <source>
        <strain evidence="4">NIES 3701</strain>
    </source>
</reference>
<dbReference type="OrthoDB" id="1883418at2759"/>
<feature type="transmembrane region" description="Helical" evidence="2">
    <location>
        <begin position="824"/>
        <end position="850"/>
    </location>
</feature>
<dbReference type="InterPro" id="IPR029052">
    <property type="entry name" value="Metallo-depent_PP-like"/>
</dbReference>
<feature type="compositionally biased region" description="Basic residues" evidence="1">
    <location>
        <begin position="642"/>
        <end position="652"/>
    </location>
</feature>
<dbReference type="AlphaFoldDB" id="A0A9W7BJS2"/>
<protein>
    <recommendedName>
        <fullName evidence="5">Calcineurin-like phosphoesterase domain-containing protein</fullName>
    </recommendedName>
</protein>
<dbReference type="PANTHER" id="PTHR34211:SF3">
    <property type="entry name" value="CALCINEURIN-LIKE METALLO-PHOSPHOESTERASE SUPERFAMILY PROTEIN"/>
    <property type="match status" value="1"/>
</dbReference>
<dbReference type="EMBL" id="BRXY01000353">
    <property type="protein sequence ID" value="GMH89190.1"/>
    <property type="molecule type" value="Genomic_DNA"/>
</dbReference>
<keyword evidence="2" id="KW-0472">Membrane</keyword>
<feature type="transmembrane region" description="Helical" evidence="2">
    <location>
        <begin position="76"/>
        <end position="95"/>
    </location>
</feature>
<sequence>MPSMASLIPFYDSFTSSSSTTTSTTPNSSTSSTSLKSSPLLLPLISTFLCFLYFTSSPMSSNRELTKFSLYKSINLYLHTWCLSTILLYVVGLDFSSSQPLSPSVQHNVVVSASIFIPSFLSTLASILLFKLLLRFVTLLRTSSSPPPVKSSASSLKWFRPLRQVFNIAVFVSILTSAVQGHCWNSSSATFSGENGLYCGWIFSDLEEEEEKGGGEIWKVWGKFVVVAGLNIVMEEEKRLREIFKTSPPISPPPSSSKSKSPGPKVSTSFDDYVSSDDEDLLSYDRPTFPSTSVLEKPKNTLMMVPWYSLLLVYTAFDIIIQLKVMLGRYDARSMQASVHGTWGGSRSVKHKSSSPSKTSSDKEGNSEECTLPAGCVFDVKARNEGDDFWFDFMADCGDGFNSSYQVAKVLAQPELTVRTGNRKEEITLPRGDILVIGGDLAYPDPSIETFERRFFRTFEDAMPPPSSYRKSAIATTKPNLPVKGWRDIYNPKRGETPLEQYEGPQAFVFPGNHDWFDGLATYARLVLSRDWLGGWLMPQERSYFAICLPKGWWLLGVDLALAEDIDLEQFRFFADVASKRIGKDDAVVIMTHEPYWVLDAAEDRTDDECAETNLRELMETHLQGKVRLRLAGDLHHYTRHVPVKKAKKKSKNPPATTTNATTTSSQTYTAGLDGGNLAAAAKKMALSKGRENRSATVESNHASASDDVDKSNIPQLIVSGGGGAFLHPTHTFANSIKVNFGGSLWKNYQRKVAYPSESACYRLSWLNIWQFRWRNWRMDVLWGVLYLGIVSSLLPLCGIYASYVQDAEGKGLLPHVLWYVQTLVQLLSSIFSSGRLSALLVPATLFGLFQLCDETISPKLRIFWGAGHGFAHVVAALSCLMFVEFVTEWSIDVSLVSIDPVKNETLASSMYGEYEANFAKVFDTLPDVPQIFGDSPNITTVAFVDISSGSDAVTFVASNVFSLAVSCLSSLWSFPLVKFLFTLFDVPSLIAHKHSTMCSALCASSPCFASKDPLLFSSIPRYTILTYFLSISMYFAAIAIPCAGAIFGSWLALTLNVFNAQYNEGFSSLRIQHWKNVLRCRVMKNGDLEVYGLGIDRVPKSWVKDSEWGGSPEAVRKRERSKLKEELRTGKKGEEGDIPSWRWKQPSMWKAEKESVKHVPRIIDHVIITKRESGAGGSEELERPDRASRQGSV</sequence>
<feature type="compositionally biased region" description="Low complexity" evidence="1">
    <location>
        <begin position="256"/>
        <end position="269"/>
    </location>
</feature>
<accession>A0A9W7BJS2</accession>
<evidence type="ECO:0008006" key="5">
    <source>
        <dbReference type="Google" id="ProtNLM"/>
    </source>
</evidence>
<feature type="region of interest" description="Disordered" evidence="1">
    <location>
        <begin position="1169"/>
        <end position="1194"/>
    </location>
</feature>
<feature type="transmembrane region" description="Helical" evidence="2">
    <location>
        <begin position="115"/>
        <end position="134"/>
    </location>
</feature>
<feature type="transmembrane region" description="Helical" evidence="2">
    <location>
        <begin position="307"/>
        <end position="327"/>
    </location>
</feature>
<dbReference type="SUPFAM" id="SSF56300">
    <property type="entry name" value="Metallo-dependent phosphatases"/>
    <property type="match status" value="1"/>
</dbReference>
<keyword evidence="2" id="KW-1133">Transmembrane helix</keyword>